<evidence type="ECO:0000256" key="2">
    <source>
        <dbReference type="ARBA" id="ARBA00022692"/>
    </source>
</evidence>
<reference evidence="8" key="2">
    <citation type="journal article" date="2013" name="PLoS Genet.">
        <title>Comparative genome structure, secondary metabolite, and effector coding capacity across Cochliobolus pathogens.</title>
        <authorList>
            <person name="Condon B.J."/>
            <person name="Leng Y."/>
            <person name="Wu D."/>
            <person name="Bushley K.E."/>
            <person name="Ohm R.A."/>
            <person name="Otillar R."/>
            <person name="Martin J."/>
            <person name="Schackwitz W."/>
            <person name="Grimwood J."/>
            <person name="MohdZainudin N."/>
            <person name="Xue C."/>
            <person name="Wang R."/>
            <person name="Manning V.A."/>
            <person name="Dhillon B."/>
            <person name="Tu Z.J."/>
            <person name="Steffenson B.J."/>
            <person name="Salamov A."/>
            <person name="Sun H."/>
            <person name="Lowry S."/>
            <person name="LaButti K."/>
            <person name="Han J."/>
            <person name="Copeland A."/>
            <person name="Lindquist E."/>
            <person name="Barry K."/>
            <person name="Schmutz J."/>
            <person name="Baker S.E."/>
            <person name="Ciuffetti L.M."/>
            <person name="Grigoriev I.V."/>
            <person name="Zhong S."/>
            <person name="Turgeon B.G."/>
        </authorList>
    </citation>
    <scope>NUCLEOTIDE SEQUENCE [LARGE SCALE GENOMIC DNA]</scope>
    <source>
        <strain evidence="8">ND90Pr / ATCC 201652</strain>
    </source>
</reference>
<dbReference type="KEGG" id="bsc:COCSADRAFT_26122"/>
<comment type="subcellular location">
    <subcellularLocation>
        <location evidence="1">Membrane</location>
        <topology evidence="1">Multi-pass membrane protein</topology>
    </subcellularLocation>
</comment>
<organism evidence="7 8">
    <name type="scientific">Cochliobolus sativus (strain ND90Pr / ATCC 201652)</name>
    <name type="common">Common root rot and spot blotch fungus</name>
    <name type="synonym">Bipolaris sorokiniana</name>
    <dbReference type="NCBI Taxonomy" id="665912"/>
    <lineage>
        <taxon>Eukaryota</taxon>
        <taxon>Fungi</taxon>
        <taxon>Dikarya</taxon>
        <taxon>Ascomycota</taxon>
        <taxon>Pezizomycotina</taxon>
        <taxon>Dothideomycetes</taxon>
        <taxon>Pleosporomycetidae</taxon>
        <taxon>Pleosporales</taxon>
        <taxon>Pleosporineae</taxon>
        <taxon>Pleosporaceae</taxon>
        <taxon>Bipolaris</taxon>
    </lineage>
</organism>
<dbReference type="InterPro" id="IPR049326">
    <property type="entry name" value="Rhodopsin_dom_fungi"/>
</dbReference>
<dbReference type="PANTHER" id="PTHR33048:SF163">
    <property type="entry name" value="INTEGRAL MEMBRANE PROTEIN (AFU_ORTHOLOGUE AFUA_8G05510)"/>
    <property type="match status" value="1"/>
</dbReference>
<evidence type="ECO:0000259" key="6">
    <source>
        <dbReference type="Pfam" id="PF20684"/>
    </source>
</evidence>
<dbReference type="RefSeq" id="XP_007699066.1">
    <property type="nucleotide sequence ID" value="XM_007700876.1"/>
</dbReference>
<keyword evidence="8" id="KW-1185">Reference proteome</keyword>
<feature type="domain" description="Rhodopsin" evidence="6">
    <location>
        <begin position="35"/>
        <end position="157"/>
    </location>
</feature>
<keyword evidence="4" id="KW-0472">Membrane</keyword>
<reference evidence="7 8" key="1">
    <citation type="journal article" date="2012" name="PLoS Pathog.">
        <title>Diverse lifestyles and strategies of plant pathogenesis encoded in the genomes of eighteen Dothideomycetes fungi.</title>
        <authorList>
            <person name="Ohm R.A."/>
            <person name="Feau N."/>
            <person name="Henrissat B."/>
            <person name="Schoch C.L."/>
            <person name="Horwitz B.A."/>
            <person name="Barry K.W."/>
            <person name="Condon B.J."/>
            <person name="Copeland A.C."/>
            <person name="Dhillon B."/>
            <person name="Glaser F."/>
            <person name="Hesse C.N."/>
            <person name="Kosti I."/>
            <person name="LaButti K."/>
            <person name="Lindquist E.A."/>
            <person name="Lucas S."/>
            <person name="Salamov A.A."/>
            <person name="Bradshaw R.E."/>
            <person name="Ciuffetti L."/>
            <person name="Hamelin R.C."/>
            <person name="Kema G.H.J."/>
            <person name="Lawrence C."/>
            <person name="Scott J.A."/>
            <person name="Spatafora J.W."/>
            <person name="Turgeon B.G."/>
            <person name="de Wit P.J.G.M."/>
            <person name="Zhong S."/>
            <person name="Goodwin S.B."/>
            <person name="Grigoriev I.V."/>
        </authorList>
    </citation>
    <scope>NUCLEOTIDE SEQUENCE [LARGE SCALE GENOMIC DNA]</scope>
    <source>
        <strain evidence="8">ND90Pr / ATCC 201652</strain>
    </source>
</reference>
<dbReference type="OrthoDB" id="4682787at2759"/>
<proteinExistence type="inferred from homology"/>
<evidence type="ECO:0000256" key="3">
    <source>
        <dbReference type="ARBA" id="ARBA00022989"/>
    </source>
</evidence>
<protein>
    <recommendedName>
        <fullName evidence="6">Rhodopsin domain-containing protein</fullName>
    </recommendedName>
</protein>
<evidence type="ECO:0000313" key="8">
    <source>
        <dbReference type="Proteomes" id="UP000016934"/>
    </source>
</evidence>
<dbReference type="STRING" id="665912.M2T7I3"/>
<evidence type="ECO:0000256" key="4">
    <source>
        <dbReference type="ARBA" id="ARBA00023136"/>
    </source>
</evidence>
<evidence type="ECO:0000256" key="1">
    <source>
        <dbReference type="ARBA" id="ARBA00004141"/>
    </source>
</evidence>
<dbReference type="OMA" id="ERTWSEN"/>
<dbReference type="GO" id="GO:0016020">
    <property type="term" value="C:membrane"/>
    <property type="evidence" value="ECO:0007669"/>
    <property type="project" value="UniProtKB-SubCell"/>
</dbReference>
<dbReference type="HOGENOM" id="CLU_1030626_0_0_1"/>
<dbReference type="Proteomes" id="UP000016934">
    <property type="component" value="Unassembled WGS sequence"/>
</dbReference>
<evidence type="ECO:0000313" key="7">
    <source>
        <dbReference type="EMBL" id="EMD65181.1"/>
    </source>
</evidence>
<keyword evidence="3" id="KW-1133">Transmembrane helix</keyword>
<gene>
    <name evidence="7" type="ORF">COCSADRAFT_26122</name>
</gene>
<accession>M2T7I3</accession>
<comment type="similarity">
    <text evidence="5">Belongs to the SAT4 family.</text>
</comment>
<dbReference type="InterPro" id="IPR052337">
    <property type="entry name" value="SAT4-like"/>
</dbReference>
<dbReference type="GeneID" id="19135425"/>
<dbReference type="EMBL" id="KB445642">
    <property type="protein sequence ID" value="EMD65181.1"/>
    <property type="molecule type" value="Genomic_DNA"/>
</dbReference>
<dbReference type="AlphaFoldDB" id="M2T7I3"/>
<evidence type="ECO:0000256" key="5">
    <source>
        <dbReference type="ARBA" id="ARBA00038359"/>
    </source>
</evidence>
<dbReference type="PANTHER" id="PTHR33048">
    <property type="entry name" value="PTH11-LIKE INTEGRAL MEMBRANE PROTEIN (AFU_ORTHOLOGUE AFUA_5G11245)"/>
    <property type="match status" value="1"/>
</dbReference>
<dbReference type="Pfam" id="PF20684">
    <property type="entry name" value="Fung_rhodopsin"/>
    <property type="match status" value="1"/>
</dbReference>
<name>M2T7I3_COCSN</name>
<keyword evidence="2" id="KW-0812">Transmembrane</keyword>
<sequence length="270" mass="30208">MSSSDEILTSLSRNSVGLNSHGYDSEFVLPIMGMFCRTPFEPNWNKSVKPKCFMTPNEIITYTQAVLNCVTDLVDIAAPIVYLSTTQLRKCAKRGFRVVFCLGSVATACSIAKTVEMSALKKTRDSTWECSNLTVWSACELSVGVLIASLPLLRKPIDSMIDRILPSSFLVSDPDNCPYNNGIPVFNISKQFTIGSKPTCERTWSENHDDRDSDKYILKETEQPEKYETTRATPHGVCIDENPGIQIEDRIYNDHNYGKLSLNASNKIKI</sequence>